<evidence type="ECO:0000313" key="2">
    <source>
        <dbReference type="Proteomes" id="UP000245910"/>
    </source>
</evidence>
<organism evidence="1 2">
    <name type="scientific">Fusarium venenatum</name>
    <dbReference type="NCBI Taxonomy" id="56646"/>
    <lineage>
        <taxon>Eukaryota</taxon>
        <taxon>Fungi</taxon>
        <taxon>Dikarya</taxon>
        <taxon>Ascomycota</taxon>
        <taxon>Pezizomycotina</taxon>
        <taxon>Sordariomycetes</taxon>
        <taxon>Hypocreomycetidae</taxon>
        <taxon>Hypocreales</taxon>
        <taxon>Nectriaceae</taxon>
        <taxon>Fusarium</taxon>
    </lineage>
</organism>
<name>A0A2L2TE63_9HYPO</name>
<reference evidence="2" key="1">
    <citation type="submission" date="2014-10" db="EMBL/GenBank/DDBJ databases">
        <authorList>
            <person name="King R."/>
        </authorList>
    </citation>
    <scope>NUCLEOTIDE SEQUENCE [LARGE SCALE GENOMIC DNA]</scope>
    <source>
        <strain evidence="2">A3/5</strain>
    </source>
</reference>
<dbReference type="AlphaFoldDB" id="A0A2L2TE63"/>
<proteinExistence type="predicted"/>
<sequence>MPLSLTSTTPSQHRNTAHRVKILRIVAAVRIKFRLVPIERATPLLRQSAPSLEQPGAVEGSWFSPASYALEG</sequence>
<keyword evidence="2" id="KW-1185">Reference proteome</keyword>
<accession>A0A2L2TE63</accession>
<evidence type="ECO:0000313" key="1">
    <source>
        <dbReference type="EMBL" id="CEI39842.1"/>
    </source>
</evidence>
<dbReference type="EMBL" id="LN649232">
    <property type="protein sequence ID" value="CEI39842.1"/>
    <property type="molecule type" value="Genomic_DNA"/>
</dbReference>
<protein>
    <submittedName>
        <fullName evidence="1">Uncharacterized protein</fullName>
    </submittedName>
</protein>
<dbReference type="Proteomes" id="UP000245910">
    <property type="component" value="Chromosome IIII"/>
</dbReference>